<evidence type="ECO:0000256" key="1">
    <source>
        <dbReference type="ARBA" id="ARBA00004555"/>
    </source>
</evidence>
<dbReference type="GO" id="GO:0071555">
    <property type="term" value="P:cell wall organization"/>
    <property type="evidence" value="ECO:0007669"/>
    <property type="project" value="UniProtKB-KW"/>
</dbReference>
<keyword evidence="3" id="KW-0333">Golgi apparatus</keyword>
<comment type="caution">
    <text evidence="5">The sequence shown here is derived from an EMBL/GenBank/DDBJ whole genome shotgun (WGS) entry which is preliminary data.</text>
</comment>
<dbReference type="InterPro" id="IPR037595">
    <property type="entry name" value="RGP_fam"/>
</dbReference>
<sequence length="301" mass="33070">MSQTNIGDDEVDIVIGALHADLTSFLNEWRPLFSRFHLIIVKDPDLREGLKIPEGFNLHVYTKSDIDRVVGSSYTAINFSGYSCRYFGYLMSRKKYIFSVDDDCIPAKDDKGLSVDAVDQHITNLATPATLSSLTHSDHDAPTQALKPGHRNSRYVDAVLTVPARALMPVSGVNIAFNRELAGPALFPGLRLAAEGKLRWETVEDIWCGLCVKVRQCHRKLEERVGRREADGGSRPVLSVCEVSQAAVTTEDCVLEIVALVKERLATLDPVFARAAQAMADWIKLWKAVGSGSGSSRPSNG</sequence>
<evidence type="ECO:0000313" key="5">
    <source>
        <dbReference type="EMBL" id="RVW45658.1"/>
    </source>
</evidence>
<protein>
    <submittedName>
        <fullName evidence="5">Putative UDP-arabinopyranose mutase 5</fullName>
    </submittedName>
</protein>
<dbReference type="PANTHER" id="PTHR31682:SF4">
    <property type="entry name" value="UDP-ARABINOPYRANOSE MUTASE 5-RELATED"/>
    <property type="match status" value="1"/>
</dbReference>
<keyword evidence="4" id="KW-0961">Cell wall biogenesis/degradation</keyword>
<evidence type="ECO:0000256" key="2">
    <source>
        <dbReference type="ARBA" id="ARBA00008986"/>
    </source>
</evidence>
<comment type="subcellular location">
    <subcellularLocation>
        <location evidence="1">Golgi apparatus</location>
    </subcellularLocation>
</comment>
<organism evidence="5 6">
    <name type="scientific">Vitis vinifera</name>
    <name type="common">Grape</name>
    <dbReference type="NCBI Taxonomy" id="29760"/>
    <lineage>
        <taxon>Eukaryota</taxon>
        <taxon>Viridiplantae</taxon>
        <taxon>Streptophyta</taxon>
        <taxon>Embryophyta</taxon>
        <taxon>Tracheophyta</taxon>
        <taxon>Spermatophyta</taxon>
        <taxon>Magnoliopsida</taxon>
        <taxon>eudicotyledons</taxon>
        <taxon>Gunneridae</taxon>
        <taxon>Pentapetalae</taxon>
        <taxon>rosids</taxon>
        <taxon>Vitales</taxon>
        <taxon>Vitaceae</taxon>
        <taxon>Viteae</taxon>
        <taxon>Vitis</taxon>
    </lineage>
</organism>
<dbReference type="GO" id="GO:0005794">
    <property type="term" value="C:Golgi apparatus"/>
    <property type="evidence" value="ECO:0007669"/>
    <property type="project" value="UniProtKB-SubCell"/>
</dbReference>
<gene>
    <name evidence="5" type="primary">RGP5_1</name>
    <name evidence="5" type="ORF">CK203_113292</name>
</gene>
<evidence type="ECO:0000256" key="4">
    <source>
        <dbReference type="ARBA" id="ARBA00023316"/>
    </source>
</evidence>
<proteinExistence type="inferred from homology"/>
<comment type="similarity">
    <text evidence="2">Belongs to the RGP family.</text>
</comment>
<dbReference type="Proteomes" id="UP000288805">
    <property type="component" value="Unassembled WGS sequence"/>
</dbReference>
<reference evidence="5 6" key="1">
    <citation type="journal article" date="2018" name="PLoS Genet.">
        <title>Population sequencing reveals clonal diversity and ancestral inbreeding in the grapevine cultivar Chardonnay.</title>
        <authorList>
            <person name="Roach M.J."/>
            <person name="Johnson D.L."/>
            <person name="Bohlmann J."/>
            <person name="van Vuuren H.J."/>
            <person name="Jones S.J."/>
            <person name="Pretorius I.S."/>
            <person name="Schmidt S.A."/>
            <person name="Borneman A.R."/>
        </authorList>
    </citation>
    <scope>NUCLEOTIDE SEQUENCE [LARGE SCALE GENOMIC DNA]</scope>
    <source>
        <strain evidence="6">cv. Chardonnay</strain>
        <tissue evidence="5">Leaf</tissue>
    </source>
</reference>
<dbReference type="EMBL" id="QGNW01001320">
    <property type="protein sequence ID" value="RVW45658.1"/>
    <property type="molecule type" value="Genomic_DNA"/>
</dbReference>
<name>A0A438EDC8_VITVI</name>
<dbReference type="AlphaFoldDB" id="A0A438EDC8"/>
<dbReference type="Pfam" id="PF03214">
    <property type="entry name" value="RGP"/>
    <property type="match status" value="3"/>
</dbReference>
<evidence type="ECO:0000313" key="6">
    <source>
        <dbReference type="Proteomes" id="UP000288805"/>
    </source>
</evidence>
<accession>A0A438EDC8</accession>
<evidence type="ECO:0000256" key="3">
    <source>
        <dbReference type="ARBA" id="ARBA00023034"/>
    </source>
</evidence>
<dbReference type="PANTHER" id="PTHR31682">
    <property type="entry name" value="UDP-ARABINOSE MUTASE"/>
    <property type="match status" value="1"/>
</dbReference>